<protein>
    <recommendedName>
        <fullName evidence="5">Twin-arginine translocation pathway signal</fullName>
    </recommendedName>
</protein>
<dbReference type="InterPro" id="IPR042100">
    <property type="entry name" value="Bug_dom1"/>
</dbReference>
<reference evidence="3 4" key="1">
    <citation type="submission" date="2021-08" db="EMBL/GenBank/DDBJ databases">
        <authorList>
            <person name="Peeters C."/>
        </authorList>
    </citation>
    <scope>NUCLEOTIDE SEQUENCE [LARGE SCALE GENOMIC DNA]</scope>
    <source>
        <strain evidence="3 4">LMG 23994</strain>
    </source>
</reference>
<sequence length="325" mass="34813">MRIRTLRTRQIACMVMLAGTISHCWAWTDRPVRVVVPAPAGGLMDAMARLLSDQLGSDLGQPVIVDNRPGAGGYIGIRALLSSPPDGQTIMVTASNVLTEIPLVLKTNFEPLTDIKPVASVGIARLVLVASSDLPARDFKGLVSYVKGDPEKKSYASYSTGTASHYGGVMLNQKLGLNMQHVPFAGAPPALVQVMGKQVTMMFDNIPNSLPLIQAGKLRPYAVTSKNRSGVLPQVPTFEELGYPDIDFTNWVGVVVSSKVPNETAEKIRAAVAKAAASSKVRERLVAMGYEPSPAQSMTGLADATRAEYARNASIVKTFNIHVEQ</sequence>
<dbReference type="PANTHER" id="PTHR42928">
    <property type="entry name" value="TRICARBOXYLATE-BINDING PROTEIN"/>
    <property type="match status" value="1"/>
</dbReference>
<name>A0ABM8Y006_9BURK</name>
<accession>A0ABM8Y006</accession>
<evidence type="ECO:0000313" key="4">
    <source>
        <dbReference type="Proteomes" id="UP000701702"/>
    </source>
</evidence>
<dbReference type="RefSeq" id="WP_396022925.1">
    <property type="nucleotide sequence ID" value="NZ_CAJZAF010000047.1"/>
</dbReference>
<keyword evidence="4" id="KW-1185">Reference proteome</keyword>
<comment type="caution">
    <text evidence="3">The sequence shown here is derived from an EMBL/GenBank/DDBJ whole genome shotgun (WGS) entry which is preliminary data.</text>
</comment>
<dbReference type="Proteomes" id="UP000701702">
    <property type="component" value="Unassembled WGS sequence"/>
</dbReference>
<keyword evidence="2" id="KW-0732">Signal</keyword>
<dbReference type="EMBL" id="CAJZAF010000047">
    <property type="protein sequence ID" value="CAG9186030.1"/>
    <property type="molecule type" value="Genomic_DNA"/>
</dbReference>
<organism evidence="3 4">
    <name type="scientific">Cupriavidus pinatubonensis</name>
    <dbReference type="NCBI Taxonomy" id="248026"/>
    <lineage>
        <taxon>Bacteria</taxon>
        <taxon>Pseudomonadati</taxon>
        <taxon>Pseudomonadota</taxon>
        <taxon>Betaproteobacteria</taxon>
        <taxon>Burkholderiales</taxon>
        <taxon>Burkholderiaceae</taxon>
        <taxon>Cupriavidus</taxon>
    </lineage>
</organism>
<dbReference type="InterPro" id="IPR005064">
    <property type="entry name" value="BUG"/>
</dbReference>
<dbReference type="Gene3D" id="3.40.190.150">
    <property type="entry name" value="Bordetella uptake gene, domain 1"/>
    <property type="match status" value="1"/>
</dbReference>
<dbReference type="PIRSF" id="PIRSF017082">
    <property type="entry name" value="YflP"/>
    <property type="match status" value="1"/>
</dbReference>
<dbReference type="SUPFAM" id="SSF53850">
    <property type="entry name" value="Periplasmic binding protein-like II"/>
    <property type="match status" value="1"/>
</dbReference>
<proteinExistence type="inferred from homology"/>
<feature type="chain" id="PRO_5045234817" description="Twin-arginine translocation pathway signal" evidence="2">
    <location>
        <begin position="27"/>
        <end position="325"/>
    </location>
</feature>
<dbReference type="PANTHER" id="PTHR42928:SF5">
    <property type="entry name" value="BLR1237 PROTEIN"/>
    <property type="match status" value="1"/>
</dbReference>
<gene>
    <name evidence="3" type="ORF">LMG23994_06017</name>
</gene>
<evidence type="ECO:0000313" key="3">
    <source>
        <dbReference type="EMBL" id="CAG9186030.1"/>
    </source>
</evidence>
<evidence type="ECO:0000256" key="2">
    <source>
        <dbReference type="SAM" id="SignalP"/>
    </source>
</evidence>
<evidence type="ECO:0008006" key="5">
    <source>
        <dbReference type="Google" id="ProtNLM"/>
    </source>
</evidence>
<comment type="similarity">
    <text evidence="1">Belongs to the UPF0065 (bug) family.</text>
</comment>
<dbReference type="CDD" id="cd07012">
    <property type="entry name" value="PBP2_Bug_TTT"/>
    <property type="match status" value="1"/>
</dbReference>
<dbReference type="Pfam" id="PF03401">
    <property type="entry name" value="TctC"/>
    <property type="match status" value="1"/>
</dbReference>
<feature type="signal peptide" evidence="2">
    <location>
        <begin position="1"/>
        <end position="26"/>
    </location>
</feature>
<dbReference type="Gene3D" id="3.40.190.10">
    <property type="entry name" value="Periplasmic binding protein-like II"/>
    <property type="match status" value="1"/>
</dbReference>
<evidence type="ECO:0000256" key="1">
    <source>
        <dbReference type="ARBA" id="ARBA00006987"/>
    </source>
</evidence>